<dbReference type="InterPro" id="IPR058269">
    <property type="entry name" value="DUF7963"/>
</dbReference>
<dbReference type="InterPro" id="IPR016185">
    <property type="entry name" value="PreATP-grasp_dom_sf"/>
</dbReference>
<dbReference type="Gene3D" id="3.30.1490.20">
    <property type="entry name" value="ATP-grasp fold, A domain"/>
    <property type="match status" value="1"/>
</dbReference>
<dbReference type="Pfam" id="PF22660">
    <property type="entry name" value="RS_preATP-grasp-like"/>
    <property type="match status" value="1"/>
</dbReference>
<evidence type="ECO:0000259" key="12">
    <source>
        <dbReference type="PROSITE" id="PS50975"/>
    </source>
</evidence>
<dbReference type="NCBIfam" id="NF004679">
    <property type="entry name" value="PRK06019.1-5"/>
    <property type="match status" value="1"/>
</dbReference>
<dbReference type="InterPro" id="IPR054350">
    <property type="entry name" value="PurT/PurK_preATP-grasp"/>
</dbReference>
<dbReference type="SUPFAM" id="SSF51246">
    <property type="entry name" value="Rudiment single hybrid motif"/>
    <property type="match status" value="1"/>
</dbReference>
<proteinExistence type="inferred from homology"/>
<evidence type="ECO:0000256" key="5">
    <source>
        <dbReference type="ARBA" id="ARBA00022741"/>
    </source>
</evidence>
<dbReference type="Gene3D" id="3.30.470.20">
    <property type="entry name" value="ATP-grasp fold, B domain"/>
    <property type="match status" value="1"/>
</dbReference>
<dbReference type="PANTHER" id="PTHR11609:SF5">
    <property type="entry name" value="PHOSPHORIBOSYLAMINOIMIDAZOLE CARBOXYLASE"/>
    <property type="match status" value="1"/>
</dbReference>
<comment type="catalytic activity">
    <reaction evidence="1">
        <text>5-amino-1-(5-phospho-D-ribosyl)imidazole-4-carboxylate + H(+) = 5-amino-1-(5-phospho-beta-D-ribosyl)imidazole + CO2</text>
        <dbReference type="Rhea" id="RHEA:10792"/>
        <dbReference type="ChEBI" id="CHEBI:15378"/>
        <dbReference type="ChEBI" id="CHEBI:16526"/>
        <dbReference type="ChEBI" id="CHEBI:77657"/>
        <dbReference type="ChEBI" id="CHEBI:137981"/>
        <dbReference type="EC" id="4.1.1.21"/>
    </reaction>
</comment>
<comment type="similarity">
    <text evidence="3">In the C-terminal section; belongs to the AIR carboxylase family. Class I subfamily.</text>
</comment>
<comment type="pathway">
    <text evidence="2">Purine metabolism; IMP biosynthesis via de novo pathway; 5-amino-1-(5-phospho-D-ribosyl)imidazole-4-carboxylate from 5-amino-1-(5-phospho-D-ribosyl)imidazole (carboxylase route): step 1/1.</text>
</comment>
<dbReference type="Proteomes" id="UP000708148">
    <property type="component" value="Unassembled WGS sequence"/>
</dbReference>
<dbReference type="GO" id="GO:0006189">
    <property type="term" value="P:'de novo' IMP biosynthetic process"/>
    <property type="evidence" value="ECO:0007669"/>
    <property type="project" value="InterPro"/>
</dbReference>
<dbReference type="HAMAP" id="MF_01929">
    <property type="entry name" value="PurE_classI"/>
    <property type="match status" value="1"/>
</dbReference>
<dbReference type="GO" id="GO:0004638">
    <property type="term" value="F:phosphoribosylaminoimidazole carboxylase activity"/>
    <property type="evidence" value="ECO:0007669"/>
    <property type="project" value="UniProtKB-EC"/>
</dbReference>
<reference evidence="13" key="1">
    <citation type="submission" date="2020-12" db="EMBL/GenBank/DDBJ databases">
        <authorList>
            <person name="Iha C."/>
        </authorList>
    </citation>
    <scope>NUCLEOTIDE SEQUENCE</scope>
</reference>
<evidence type="ECO:0000256" key="1">
    <source>
        <dbReference type="ARBA" id="ARBA00001244"/>
    </source>
</evidence>
<keyword evidence="14" id="KW-1185">Reference proteome</keyword>
<dbReference type="PROSITE" id="PS50975">
    <property type="entry name" value="ATP_GRASP"/>
    <property type="match status" value="1"/>
</dbReference>
<dbReference type="EMBL" id="CAJHUC010001051">
    <property type="protein sequence ID" value="CAD7699550.1"/>
    <property type="molecule type" value="Genomic_DNA"/>
</dbReference>
<evidence type="ECO:0000256" key="6">
    <source>
        <dbReference type="ARBA" id="ARBA00022755"/>
    </source>
</evidence>
<accession>A0A8S1J0G1</accession>
<dbReference type="InterPro" id="IPR040686">
    <property type="entry name" value="PurK_C"/>
</dbReference>
<feature type="region of interest" description="Disordered" evidence="11">
    <location>
        <begin position="95"/>
        <end position="122"/>
    </location>
</feature>
<dbReference type="Gene3D" id="3.40.50.1970">
    <property type="match status" value="1"/>
</dbReference>
<keyword evidence="9" id="KW-0456">Lyase</keyword>
<dbReference type="NCBIfam" id="TIGR01161">
    <property type="entry name" value="purK"/>
    <property type="match status" value="1"/>
</dbReference>
<organism evidence="13 14">
    <name type="scientific">Ostreobium quekettii</name>
    <dbReference type="NCBI Taxonomy" id="121088"/>
    <lineage>
        <taxon>Eukaryota</taxon>
        <taxon>Viridiplantae</taxon>
        <taxon>Chlorophyta</taxon>
        <taxon>core chlorophytes</taxon>
        <taxon>Ulvophyceae</taxon>
        <taxon>TCBD clade</taxon>
        <taxon>Bryopsidales</taxon>
        <taxon>Ostreobineae</taxon>
        <taxon>Ostreobiaceae</taxon>
        <taxon>Ostreobium</taxon>
    </lineage>
</organism>
<dbReference type="HAMAP" id="MF_01928">
    <property type="entry name" value="PurK"/>
    <property type="match status" value="1"/>
</dbReference>
<dbReference type="FunFam" id="3.30.470.20:FF:000037">
    <property type="entry name" value="Phosphoribosylaminoimidazole carboxylase, chloroplastic"/>
    <property type="match status" value="1"/>
</dbReference>
<dbReference type="PANTHER" id="PTHR11609">
    <property type="entry name" value="PURINE BIOSYNTHESIS PROTEIN 6/7, PUR6/7"/>
    <property type="match status" value="1"/>
</dbReference>
<dbReference type="EC" id="4.1.1.21" evidence="4"/>
<keyword evidence="8 10" id="KW-0067">ATP-binding</keyword>
<dbReference type="SMART" id="SM01001">
    <property type="entry name" value="AIRC"/>
    <property type="match status" value="1"/>
</dbReference>
<keyword evidence="5 10" id="KW-0547">Nucleotide-binding</keyword>
<dbReference type="InterPro" id="IPR011054">
    <property type="entry name" value="Rudment_hybrid_motif"/>
</dbReference>
<evidence type="ECO:0000256" key="2">
    <source>
        <dbReference type="ARBA" id="ARBA00004747"/>
    </source>
</evidence>
<dbReference type="InterPro" id="IPR011761">
    <property type="entry name" value="ATP-grasp"/>
</dbReference>
<dbReference type="Gene3D" id="3.40.50.20">
    <property type="match status" value="1"/>
</dbReference>
<dbReference type="InterPro" id="IPR033747">
    <property type="entry name" value="PurE_ClassI"/>
</dbReference>
<dbReference type="SUPFAM" id="SSF52440">
    <property type="entry name" value="PreATP-grasp domain"/>
    <property type="match status" value="1"/>
</dbReference>
<feature type="compositionally biased region" description="Basic and acidic residues" evidence="11">
    <location>
        <begin position="107"/>
        <end position="119"/>
    </location>
</feature>
<dbReference type="OrthoDB" id="15425at2759"/>
<dbReference type="SUPFAM" id="SSF56059">
    <property type="entry name" value="Glutathione synthetase ATP-binding domain-like"/>
    <property type="match status" value="1"/>
</dbReference>
<dbReference type="Pfam" id="PF17769">
    <property type="entry name" value="PurK_C"/>
    <property type="match status" value="1"/>
</dbReference>
<dbReference type="GO" id="GO:0046872">
    <property type="term" value="F:metal ion binding"/>
    <property type="evidence" value="ECO:0007669"/>
    <property type="project" value="InterPro"/>
</dbReference>
<evidence type="ECO:0000256" key="3">
    <source>
        <dbReference type="ARBA" id="ARBA00006114"/>
    </source>
</evidence>
<evidence type="ECO:0000256" key="7">
    <source>
        <dbReference type="ARBA" id="ARBA00022793"/>
    </source>
</evidence>
<name>A0A8S1J0G1_9CHLO</name>
<evidence type="ECO:0000313" key="13">
    <source>
        <dbReference type="EMBL" id="CAD7699550.1"/>
    </source>
</evidence>
<keyword evidence="6" id="KW-0658">Purine biosynthesis</keyword>
<evidence type="ECO:0000256" key="4">
    <source>
        <dbReference type="ARBA" id="ARBA00012329"/>
    </source>
</evidence>
<evidence type="ECO:0000313" key="14">
    <source>
        <dbReference type="Proteomes" id="UP000708148"/>
    </source>
</evidence>
<dbReference type="Pfam" id="PF25908">
    <property type="entry name" value="DUF7963"/>
    <property type="match status" value="1"/>
</dbReference>
<dbReference type="SUPFAM" id="SSF52255">
    <property type="entry name" value="N5-CAIR mutase (phosphoribosylaminoimidazole carboxylase, PurE)"/>
    <property type="match status" value="1"/>
</dbReference>
<dbReference type="GO" id="GO:0005524">
    <property type="term" value="F:ATP binding"/>
    <property type="evidence" value="ECO:0007669"/>
    <property type="project" value="UniProtKB-UniRule"/>
</dbReference>
<dbReference type="InterPro" id="IPR000031">
    <property type="entry name" value="PurE_dom"/>
</dbReference>
<dbReference type="AlphaFoldDB" id="A0A8S1J0G1"/>
<evidence type="ECO:0000256" key="11">
    <source>
        <dbReference type="SAM" id="MobiDB-lite"/>
    </source>
</evidence>
<dbReference type="Pfam" id="PF00731">
    <property type="entry name" value="AIRC"/>
    <property type="match status" value="1"/>
</dbReference>
<comment type="caution">
    <text evidence="13">The sequence shown here is derived from an EMBL/GenBank/DDBJ whole genome shotgun (WGS) entry which is preliminary data.</text>
</comment>
<keyword evidence="7" id="KW-0210">Decarboxylase</keyword>
<evidence type="ECO:0000256" key="10">
    <source>
        <dbReference type="PROSITE-ProRule" id="PRU00409"/>
    </source>
</evidence>
<protein>
    <recommendedName>
        <fullName evidence="4">phosphoribosylaminoimidazole carboxylase</fullName>
        <ecNumber evidence="4">4.1.1.21</ecNumber>
    </recommendedName>
</protein>
<dbReference type="Pfam" id="PF02222">
    <property type="entry name" value="ATP-grasp"/>
    <property type="match status" value="1"/>
</dbReference>
<gene>
    <name evidence="13" type="ORF">OSTQU699_LOCUS4909</name>
</gene>
<dbReference type="NCBIfam" id="TIGR01162">
    <property type="entry name" value="purE"/>
    <property type="match status" value="1"/>
</dbReference>
<dbReference type="InterPro" id="IPR005875">
    <property type="entry name" value="PurK"/>
</dbReference>
<dbReference type="InterPro" id="IPR003135">
    <property type="entry name" value="ATP-grasp_carboxylate-amine"/>
</dbReference>
<sequence length="759" mass="81741">MAGGGPSGEALTREYEKLRHLHVAGREGVGAWFWRHMSPILIKNDGGAPKEVKLQCEFCKKRFSARNPSRTAKDHLKSGACSEFQKTEEFAEMRRKGSAASVGGRMVRREDPGMGDKADGLGIPGAGKRLRVDSMGHGLAGFAMAPPCPPGAEMAPGHTMQDDLAAECQYAATLLSIGREDNGATHEDLVHNRVVGVLGGGQLGRMLALAAARLGVRIRTLDPIENAPSSSVGAEHIVGSYQDREKIMEFAQGCDVVTVEIEHINTEALEDVRSELGINVHPSPETLRIVQDKFTQKQHLMEHNIPVTQCVEINTPDDLQNACANGYPVMLKARRLAYDGRGSYLISSAEQLDEAVETLGGYSSGLYAEQWVSATKELAVTVTRTREGHVLSFPVVETIHKEDVCFVTEAPANVPHEVATEARTIAERAVACLDGAGVFGVELFWVESGPVILNEIAPRPHNAGHYTMDACQTSQFEQHLRAVLGWPLSDPSMTYGCCVMYNIVGEDDGEEGLKRAQALLARARGLRGAHVHWYGKEDVAKKLKIGHINIVAGTREEAREQLGALDPMAAHSLQATDVRQQMPNGHPSQAVVGIIMGSDSDLPTMAPAAEVLEDHFGVPCEVKIVSAHRTPERMVEYAKTAHIRGIKVIIAGAGGAAHLPGMVAAMTPLPVIGVPMTPEGAHLDGLDALMSIAQMADGVPVATVAIGNATNAGLLAIRILAANDNALLQSMMHYQENMKKSVTDKAIRLEEHGWKSYKK</sequence>
<evidence type="ECO:0000256" key="9">
    <source>
        <dbReference type="ARBA" id="ARBA00023239"/>
    </source>
</evidence>
<dbReference type="InterPro" id="IPR013815">
    <property type="entry name" value="ATP_grasp_subdomain_1"/>
</dbReference>
<evidence type="ECO:0000256" key="8">
    <source>
        <dbReference type="ARBA" id="ARBA00022840"/>
    </source>
</evidence>
<feature type="domain" description="ATP-grasp" evidence="12">
    <location>
        <begin position="297"/>
        <end position="484"/>
    </location>
</feature>